<dbReference type="PANTHER" id="PTHR11080:SF2">
    <property type="entry name" value="LD05707P"/>
    <property type="match status" value="1"/>
</dbReference>
<dbReference type="EMBL" id="ADLK01000024">
    <property type="protein sequence ID" value="KMW18190.1"/>
    <property type="molecule type" value="Genomic_DNA"/>
</dbReference>
<evidence type="ECO:0000256" key="6">
    <source>
        <dbReference type="ARBA" id="ARBA00039017"/>
    </source>
</evidence>
<dbReference type="GO" id="GO:0019363">
    <property type="term" value="P:pyridine nucleotide biosynthetic process"/>
    <property type="evidence" value="ECO:0007669"/>
    <property type="project" value="UniProtKB-KW"/>
</dbReference>
<dbReference type="CDD" id="cd00431">
    <property type="entry name" value="cysteine_hydrolases"/>
    <property type="match status" value="1"/>
</dbReference>
<dbReference type="AlphaFoldDB" id="A0A0J9EQT6"/>
<evidence type="ECO:0000256" key="1">
    <source>
        <dbReference type="ARBA" id="ARBA00006336"/>
    </source>
</evidence>
<evidence type="ECO:0000256" key="2">
    <source>
        <dbReference type="ARBA" id="ARBA00022642"/>
    </source>
</evidence>
<evidence type="ECO:0000256" key="3">
    <source>
        <dbReference type="ARBA" id="ARBA00022723"/>
    </source>
</evidence>
<dbReference type="GO" id="GO:0046872">
    <property type="term" value="F:metal ion binding"/>
    <property type="evidence" value="ECO:0007669"/>
    <property type="project" value="UniProtKB-KW"/>
</dbReference>
<evidence type="ECO:0000256" key="4">
    <source>
        <dbReference type="ARBA" id="ARBA00022801"/>
    </source>
</evidence>
<dbReference type="PATRIC" id="fig|742734.4.peg.3320"/>
<dbReference type="InterPro" id="IPR052347">
    <property type="entry name" value="Isochorismatase_Nicotinamidase"/>
</dbReference>
<dbReference type="GeneID" id="93162368"/>
<dbReference type="RefSeq" id="WP_007858645.1">
    <property type="nucleotide sequence ID" value="NZ_KQ235879.1"/>
</dbReference>
<keyword evidence="4" id="KW-0378">Hydrolase</keyword>
<evidence type="ECO:0000256" key="7">
    <source>
        <dbReference type="ARBA" id="ARBA00043224"/>
    </source>
</evidence>
<proteinExistence type="inferred from homology"/>
<dbReference type="Pfam" id="PF00857">
    <property type="entry name" value="Isochorismatase"/>
    <property type="match status" value="1"/>
</dbReference>
<sequence>MRRLLIVVDMQKDFVDGALGTKEAQAIVPYVIRKIKEYEADGQEVVFTLDTHFDNYLDTMEGKKLPVVHCVKGTPGWELAGELKAFTGKKFEKHTFGSMELAAYVEKGSYDTVELVGLCTDICVISNAMVIKAAVPEMTIQVDGSCCAGVTPKSHENALNAMKMCHINIVDGNGSQDLG</sequence>
<keyword evidence="2" id="KW-0662">Pyridine nucleotide biosynthesis</keyword>
<dbReference type="Gene3D" id="3.40.50.850">
    <property type="entry name" value="Isochorismatase-like"/>
    <property type="match status" value="1"/>
</dbReference>
<accession>A0A0J9EQT6</accession>
<evidence type="ECO:0000313" key="10">
    <source>
        <dbReference type="Proteomes" id="UP000037392"/>
    </source>
</evidence>
<evidence type="ECO:0000313" key="9">
    <source>
        <dbReference type="EMBL" id="KMW18190.1"/>
    </source>
</evidence>
<dbReference type="PANTHER" id="PTHR11080">
    <property type="entry name" value="PYRAZINAMIDASE/NICOTINAMIDASE"/>
    <property type="match status" value="1"/>
</dbReference>
<evidence type="ECO:0000256" key="5">
    <source>
        <dbReference type="ARBA" id="ARBA00037900"/>
    </source>
</evidence>
<dbReference type="OrthoDB" id="9796485at2"/>
<feature type="domain" description="Isochorismatase-like" evidence="8">
    <location>
        <begin position="4"/>
        <end position="165"/>
    </location>
</feature>
<dbReference type="Proteomes" id="UP000037392">
    <property type="component" value="Unassembled WGS sequence"/>
</dbReference>
<comment type="similarity">
    <text evidence="1">Belongs to the isochorismatase family.</text>
</comment>
<protein>
    <recommendedName>
        <fullName evidence="6">nicotinamidase</fullName>
        <ecNumber evidence="6">3.5.1.19</ecNumber>
    </recommendedName>
    <alternativeName>
        <fullName evidence="7">Nicotinamide deamidase</fullName>
    </alternativeName>
</protein>
<dbReference type="InterPro" id="IPR000868">
    <property type="entry name" value="Isochorismatase-like_dom"/>
</dbReference>
<gene>
    <name evidence="9" type="ORF">HMPREF9470_03100</name>
</gene>
<reference evidence="9 10" key="1">
    <citation type="submission" date="2011-04" db="EMBL/GenBank/DDBJ databases">
        <title>The Genome Sequence of Clostridium citroniae WAL-19142.</title>
        <authorList>
            <consortium name="The Broad Institute Genome Sequencing Platform"/>
            <person name="Earl A."/>
            <person name="Ward D."/>
            <person name="Feldgarden M."/>
            <person name="Gevers D."/>
            <person name="Warren Y.A."/>
            <person name="Tyrrell K.L."/>
            <person name="Citron D.M."/>
            <person name="Goldstein E.J."/>
            <person name="Daigneault M."/>
            <person name="Allen-Vercoe E."/>
            <person name="Young S.K."/>
            <person name="Zeng Q."/>
            <person name="Gargeya S."/>
            <person name="Fitzgerald M."/>
            <person name="Haas B."/>
            <person name="Abouelleil A."/>
            <person name="Alvarado L."/>
            <person name="Arachchi H.M."/>
            <person name="Berlin A."/>
            <person name="Brown A."/>
            <person name="Chapman S.B."/>
            <person name="Chen Z."/>
            <person name="Dunbar C."/>
            <person name="Freedman E."/>
            <person name="Gearin G."/>
            <person name="Gellesch M."/>
            <person name="Goldberg J."/>
            <person name="Griggs A."/>
            <person name="Gujja S."/>
            <person name="Heilman E.R."/>
            <person name="Heiman D."/>
            <person name="Howarth C."/>
            <person name="Larson L."/>
            <person name="Lui A."/>
            <person name="MacDonald P.J."/>
            <person name="Mehta T."/>
            <person name="Montmayeur A."/>
            <person name="Murphy C."/>
            <person name="Neiman D."/>
            <person name="Pearson M."/>
            <person name="Priest M."/>
            <person name="Roberts A."/>
            <person name="Saif S."/>
            <person name="Shea T."/>
            <person name="Shenoy N."/>
            <person name="Sisk P."/>
            <person name="Stolte C."/>
            <person name="Sykes S."/>
            <person name="White J."/>
            <person name="Yandava C."/>
            <person name="Wortman J."/>
            <person name="Nusbaum C."/>
            <person name="Birren B."/>
        </authorList>
    </citation>
    <scope>NUCLEOTIDE SEQUENCE [LARGE SCALE GENOMIC DNA]</scope>
    <source>
        <strain evidence="9 10">WAL-19142</strain>
    </source>
</reference>
<comment type="pathway">
    <text evidence="5">Cofactor biosynthesis; nicotinate biosynthesis; nicotinate from nicotinamide: step 1/1.</text>
</comment>
<evidence type="ECO:0000259" key="8">
    <source>
        <dbReference type="Pfam" id="PF00857"/>
    </source>
</evidence>
<dbReference type="EC" id="3.5.1.19" evidence="6"/>
<dbReference type="GO" id="GO:0008936">
    <property type="term" value="F:nicotinamidase activity"/>
    <property type="evidence" value="ECO:0007669"/>
    <property type="project" value="UniProtKB-EC"/>
</dbReference>
<dbReference type="SUPFAM" id="SSF52499">
    <property type="entry name" value="Isochorismatase-like hydrolases"/>
    <property type="match status" value="1"/>
</dbReference>
<name>A0A0J9EQT6_9FIRM</name>
<organism evidence="9 10">
    <name type="scientific">[Clostridium] citroniae WAL-19142</name>
    <dbReference type="NCBI Taxonomy" id="742734"/>
    <lineage>
        <taxon>Bacteria</taxon>
        <taxon>Bacillati</taxon>
        <taxon>Bacillota</taxon>
        <taxon>Clostridia</taxon>
        <taxon>Lachnospirales</taxon>
        <taxon>Lachnospiraceae</taxon>
        <taxon>Enterocloster</taxon>
    </lineage>
</organism>
<dbReference type="InterPro" id="IPR036380">
    <property type="entry name" value="Isochorismatase-like_sf"/>
</dbReference>
<comment type="caution">
    <text evidence="9">The sequence shown here is derived from an EMBL/GenBank/DDBJ whole genome shotgun (WGS) entry which is preliminary data.</text>
</comment>
<keyword evidence="3" id="KW-0479">Metal-binding</keyword>